<dbReference type="InterPro" id="IPR005883">
    <property type="entry name" value="PilM"/>
</dbReference>
<dbReference type="InterPro" id="IPR050696">
    <property type="entry name" value="FtsA/MreB"/>
</dbReference>
<dbReference type="Proteomes" id="UP000215215">
    <property type="component" value="Unassembled WGS sequence"/>
</dbReference>
<keyword evidence="1" id="KW-0812">Transmembrane</keyword>
<dbReference type="Gene3D" id="3.30.1490.300">
    <property type="match status" value="1"/>
</dbReference>
<comment type="caution">
    <text evidence="3">The sequence shown here is derived from an EMBL/GenBank/DDBJ whole genome shotgun (WGS) entry which is preliminary data.</text>
</comment>
<name>A0A235BWS8_UNCW3</name>
<keyword evidence="1" id="KW-0472">Membrane</keyword>
<dbReference type="InterPro" id="IPR003494">
    <property type="entry name" value="SHS2_FtsA"/>
</dbReference>
<dbReference type="AlphaFoldDB" id="A0A235BWS8"/>
<dbReference type="Pfam" id="PF11104">
    <property type="entry name" value="PilM_2"/>
    <property type="match status" value="1"/>
</dbReference>
<sequence>MKMNFNAKKIKEVLTRPIFYTAKKILGLDIGSRFVKLVEIEQTLGGYELKNIGIKELPLDVIVDGEVMDTDTLVDVITSFVEECETEEKSVALMVSGRDVLVKAIETEIKERELSKKKEDIARANIPYDIEDVCFDTMVLKGAPGNLVMAAAKNEKIYSLLGIVQEVGLTPVMISTVPIVIERVCETNGLVPEEGVYMVVSVGDDRTDVVLMRNGIFEKYRDVGMGVDTYLKDIAREHAIPVDEGVPILLGEEAVSKGVTKTISTDTRSIIKQITGFLKTENAKCDGIILMGEGATIPGLRDAFESSMGVNCKIGNPFERISTKETVELPNRFDVATGLAITGLQRAGVNLLPVELRPKEEKKILATLKGGFPLWAGVIMFLVLTLVYIMAGFNIRDTRTSTETLKIQQKSVRERMVLLEDLKDKRREVKKRIQIMQGLKGGKYSRVKFMDEMNRIIPPYTWLTLLKEEGGGKKNFGVLIKGMTGSNLGVSEFLKRLENSPHFSGVELSYTQKSQVRGVDVTEFEIRTNFQE</sequence>
<organism evidence="3 4">
    <name type="scientific">candidate division WOR-3 bacterium JGI_Cruoil_03_44_89</name>
    <dbReference type="NCBI Taxonomy" id="1973748"/>
    <lineage>
        <taxon>Bacteria</taxon>
        <taxon>Bacteria division WOR-3</taxon>
    </lineage>
</organism>
<protein>
    <recommendedName>
        <fullName evidence="2">SHS2 domain-containing protein</fullName>
    </recommendedName>
</protein>
<feature type="transmembrane region" description="Helical" evidence="1">
    <location>
        <begin position="372"/>
        <end position="391"/>
    </location>
</feature>
<feature type="domain" description="SHS2" evidence="2">
    <location>
        <begin position="25"/>
        <end position="185"/>
    </location>
</feature>
<dbReference type="InterPro" id="IPR007813">
    <property type="entry name" value="PilN"/>
</dbReference>
<gene>
    <name evidence="3" type="ORF">CH333_02880</name>
</gene>
<evidence type="ECO:0000256" key="1">
    <source>
        <dbReference type="SAM" id="Phobius"/>
    </source>
</evidence>
<dbReference type="SUPFAM" id="SSF53067">
    <property type="entry name" value="Actin-like ATPase domain"/>
    <property type="match status" value="2"/>
</dbReference>
<dbReference type="SMART" id="SM00842">
    <property type="entry name" value="FtsA"/>
    <property type="match status" value="1"/>
</dbReference>
<evidence type="ECO:0000313" key="4">
    <source>
        <dbReference type="Proteomes" id="UP000215215"/>
    </source>
</evidence>
<keyword evidence="1" id="KW-1133">Transmembrane helix</keyword>
<dbReference type="GO" id="GO:0051301">
    <property type="term" value="P:cell division"/>
    <property type="evidence" value="ECO:0007669"/>
    <property type="project" value="InterPro"/>
</dbReference>
<dbReference type="PANTHER" id="PTHR32432">
    <property type="entry name" value="CELL DIVISION PROTEIN FTSA-RELATED"/>
    <property type="match status" value="1"/>
</dbReference>
<accession>A0A235BWS8</accession>
<dbReference type="Pfam" id="PF05137">
    <property type="entry name" value="PilN"/>
    <property type="match status" value="1"/>
</dbReference>
<proteinExistence type="predicted"/>
<reference evidence="3 4" key="1">
    <citation type="submission" date="2017-07" db="EMBL/GenBank/DDBJ databases">
        <title>Recovery of genomes from metagenomes via a dereplication, aggregation, and scoring strategy.</title>
        <authorList>
            <person name="Sieber C.M."/>
            <person name="Probst A.J."/>
            <person name="Sharrar A."/>
            <person name="Thomas B.C."/>
            <person name="Hess M."/>
            <person name="Tringe S.G."/>
            <person name="Banfield J.F."/>
        </authorList>
    </citation>
    <scope>NUCLEOTIDE SEQUENCE [LARGE SCALE GENOMIC DNA]</scope>
    <source>
        <strain evidence="3">JGI_Cruoil_03_44_89</strain>
    </source>
</reference>
<dbReference type="EMBL" id="NOZQ01000055">
    <property type="protein sequence ID" value="OYD16692.1"/>
    <property type="molecule type" value="Genomic_DNA"/>
</dbReference>
<dbReference type="InterPro" id="IPR043129">
    <property type="entry name" value="ATPase_NBD"/>
</dbReference>
<evidence type="ECO:0000259" key="2">
    <source>
        <dbReference type="SMART" id="SM00842"/>
    </source>
</evidence>
<evidence type="ECO:0000313" key="3">
    <source>
        <dbReference type="EMBL" id="OYD16692.1"/>
    </source>
</evidence>
<dbReference type="PANTHER" id="PTHR32432:SF3">
    <property type="entry name" value="ETHANOLAMINE UTILIZATION PROTEIN EUTJ"/>
    <property type="match status" value="1"/>
</dbReference>
<dbReference type="CDD" id="cd24049">
    <property type="entry name" value="ASKHA_NBD_PilM"/>
    <property type="match status" value="1"/>
</dbReference>
<dbReference type="Gene3D" id="3.30.420.40">
    <property type="match status" value="2"/>
</dbReference>